<dbReference type="Pfam" id="PF00504">
    <property type="entry name" value="Chloroa_b-bind"/>
    <property type="match status" value="1"/>
</dbReference>
<comment type="subcellular location">
    <subcellularLocation>
        <location evidence="1">Plastid</location>
        <location evidence="1">Chloroplast</location>
    </subcellularLocation>
</comment>
<feature type="binding site" evidence="5">
    <location>
        <position position="85"/>
    </location>
    <ligand>
        <name>chlorophyll a</name>
        <dbReference type="ChEBI" id="CHEBI:58416"/>
        <label>1</label>
    </ligand>
</feature>
<organism evidence="7">
    <name type="scientific">Chroomonas placoidea</name>
    <dbReference type="NCBI Taxonomy" id="173977"/>
    <lineage>
        <taxon>Eukaryota</taxon>
        <taxon>Cryptophyceae</taxon>
        <taxon>Pyrenomonadales</taxon>
        <taxon>Chroomonadaceae</taxon>
        <taxon>Chroomonas</taxon>
    </lineage>
</organism>
<evidence type="ECO:0000256" key="5">
    <source>
        <dbReference type="PIRSR" id="PIRSR601344-1"/>
    </source>
</evidence>
<dbReference type="AlphaFoldDB" id="A0AAU8MKF8"/>
<feature type="transmembrane region" description="Helical" evidence="6">
    <location>
        <begin position="131"/>
        <end position="150"/>
    </location>
</feature>
<dbReference type="Gene3D" id="1.10.3460.10">
    <property type="entry name" value="Chlorophyll a/b binding protein domain"/>
    <property type="match status" value="1"/>
</dbReference>
<feature type="binding site" evidence="5">
    <location>
        <position position="180"/>
    </location>
    <ligand>
        <name>chlorophyll a</name>
        <dbReference type="ChEBI" id="CHEBI:58416"/>
        <label>1</label>
    </ligand>
</feature>
<dbReference type="GO" id="GO:0009507">
    <property type="term" value="C:chloroplast"/>
    <property type="evidence" value="ECO:0007669"/>
    <property type="project" value="UniProtKB-SubCell"/>
</dbReference>
<feature type="transmembrane region" description="Helical" evidence="6">
    <location>
        <begin position="91"/>
        <end position="111"/>
    </location>
</feature>
<dbReference type="GO" id="GO:0009765">
    <property type="term" value="P:photosynthesis, light harvesting"/>
    <property type="evidence" value="ECO:0007669"/>
    <property type="project" value="InterPro"/>
</dbReference>
<feature type="binding site" evidence="5">
    <location>
        <position position="88"/>
    </location>
    <ligand>
        <name>chlorophyll a</name>
        <dbReference type="ChEBI" id="CHEBI:58416"/>
        <label>1</label>
    </ligand>
</feature>
<keyword evidence="6" id="KW-0472">Membrane</keyword>
<evidence type="ECO:0000256" key="6">
    <source>
        <dbReference type="SAM" id="Phobius"/>
    </source>
</evidence>
<keyword evidence="4" id="KW-0934">Plastid</keyword>
<evidence type="ECO:0000256" key="3">
    <source>
        <dbReference type="ARBA" id="ARBA00022531"/>
    </source>
</evidence>
<protein>
    <submittedName>
        <fullName evidence="7">Chloroplast ACPII-5</fullName>
    </submittedName>
</protein>
<feature type="binding site" description="axial binding residue" evidence="5">
    <location>
        <position position="90"/>
    </location>
    <ligand>
        <name>chlorophyll b</name>
        <dbReference type="ChEBI" id="CHEBI:61721"/>
        <label>1</label>
    </ligand>
    <ligandPart>
        <name>Mg</name>
        <dbReference type="ChEBI" id="CHEBI:25107"/>
    </ligandPart>
</feature>
<accession>A0AAU8MKF8</accession>
<evidence type="ECO:0000313" key="7">
    <source>
        <dbReference type="EMBL" id="XCO00679.1"/>
    </source>
</evidence>
<dbReference type="InterPro" id="IPR001344">
    <property type="entry name" value="Chloro_AB-bd_pln"/>
</dbReference>
<name>A0AAU8MKF8_9CRYP</name>
<keyword evidence="6" id="KW-1133">Transmembrane helix</keyword>
<evidence type="ECO:0000256" key="4">
    <source>
        <dbReference type="ARBA" id="ARBA00022640"/>
    </source>
</evidence>
<dbReference type="InterPro" id="IPR022796">
    <property type="entry name" value="Chloroa_b-bind"/>
</dbReference>
<evidence type="ECO:0000256" key="2">
    <source>
        <dbReference type="ARBA" id="ARBA00022528"/>
    </source>
</evidence>
<proteinExistence type="evidence at transcript level"/>
<dbReference type="PANTHER" id="PTHR21649">
    <property type="entry name" value="CHLOROPHYLL A/B BINDING PROTEIN"/>
    <property type="match status" value="1"/>
</dbReference>
<feature type="non-terminal residue" evidence="7">
    <location>
        <position position="216"/>
    </location>
</feature>
<dbReference type="GO" id="GO:0016020">
    <property type="term" value="C:membrane"/>
    <property type="evidence" value="ECO:0007669"/>
    <property type="project" value="InterPro"/>
</dbReference>
<reference evidence="7" key="1">
    <citation type="submission" date="2024-06" db="EMBL/GenBank/DDBJ databases">
        <authorList>
            <person name="Zhao L."/>
        </authorList>
    </citation>
    <scope>NUCLEOTIDE SEQUENCE</scope>
    <source>
        <strain evidence="7">T11</strain>
    </source>
</reference>
<feature type="binding site" evidence="5">
    <location>
        <position position="73"/>
    </location>
    <ligand>
        <name>chlorophyll a</name>
        <dbReference type="ChEBI" id="CHEBI:58416"/>
        <label>1</label>
    </ligand>
</feature>
<keyword evidence="2" id="KW-0150">Chloroplast</keyword>
<feature type="transmembrane region" description="Helical" evidence="6">
    <location>
        <begin position="6"/>
        <end position="26"/>
    </location>
</feature>
<feature type="binding site" evidence="5">
    <location>
        <position position="197"/>
    </location>
    <ligand>
        <name>chlorophyll a</name>
        <dbReference type="ChEBI" id="CHEBI:58416"/>
        <label>1</label>
    </ligand>
</feature>
<dbReference type="EMBL" id="PP870030">
    <property type="protein sequence ID" value="XCO00679.1"/>
    <property type="molecule type" value="mRNA"/>
</dbReference>
<keyword evidence="5" id="KW-0157">Chromophore</keyword>
<dbReference type="GO" id="GO:0016168">
    <property type="term" value="F:chlorophyll binding"/>
    <property type="evidence" value="ECO:0007669"/>
    <property type="project" value="UniProtKB-KW"/>
</dbReference>
<keyword evidence="3" id="KW-0602">Photosynthesis</keyword>
<keyword evidence="5" id="KW-0148">Chlorophyll</keyword>
<feature type="binding site" evidence="5">
    <location>
        <position position="185"/>
    </location>
    <ligand>
        <name>chlorophyll b</name>
        <dbReference type="ChEBI" id="CHEBI:61721"/>
        <label>2</label>
    </ligand>
</feature>
<sequence length="216" mass="23377">MLRVALIAAILASASAFAPMGSLGLVKSARSGAAISPRMQSGDFSAAVPFLKRPSNLDGTLAGDVGFDPLGFSDVFDLRVLREAELKHGRFAMLAVLGFLVQEVYTFPFFPKMAPVDAHDYFVTQGGGSQIIFWISFVEIFGVVALFELIQGKRDAGDFAFDPLGLGKDEATLARYKVAEIKHARLAMIAIGGFIHQFWVTKQTVLEQLGNFQSLA</sequence>
<dbReference type="SUPFAM" id="SSF103511">
    <property type="entry name" value="Chlorophyll a-b binding protein"/>
    <property type="match status" value="1"/>
</dbReference>
<keyword evidence="6" id="KW-0812">Transmembrane</keyword>
<evidence type="ECO:0000256" key="1">
    <source>
        <dbReference type="ARBA" id="ARBA00004229"/>
    </source>
</evidence>